<dbReference type="Gene3D" id="3.40.50.1110">
    <property type="entry name" value="SGNH hydrolase"/>
    <property type="match status" value="1"/>
</dbReference>
<reference evidence="3" key="3">
    <citation type="submission" date="2021-05" db="UniProtKB">
        <authorList>
            <consortium name="EnsemblPlants"/>
        </authorList>
    </citation>
    <scope>IDENTIFICATION</scope>
    <source>
        <strain evidence="3">cv. B73</strain>
    </source>
</reference>
<evidence type="ECO:0000313" key="3">
    <source>
        <dbReference type="EnsemblPlants" id="Zm00001eb046570_P002"/>
    </source>
</evidence>
<evidence type="ECO:0000256" key="2">
    <source>
        <dbReference type="SAM" id="MobiDB-lite"/>
    </source>
</evidence>
<dbReference type="InParanoid" id="A0A804LZ05"/>
<dbReference type="AlphaFoldDB" id="A0A804LZ05"/>
<keyword evidence="4" id="KW-1185">Reference proteome</keyword>
<evidence type="ECO:0000313" key="4">
    <source>
        <dbReference type="Proteomes" id="UP000007305"/>
    </source>
</evidence>
<accession>A0A804LZ05</accession>
<dbReference type="OrthoDB" id="1600564at2759"/>
<reference evidence="4" key="1">
    <citation type="submission" date="2015-12" db="EMBL/GenBank/DDBJ databases">
        <title>Update maize B73 reference genome by single molecule sequencing technologies.</title>
        <authorList>
            <consortium name="Maize Genome Sequencing Project"/>
            <person name="Ware D."/>
        </authorList>
    </citation>
    <scope>NUCLEOTIDE SEQUENCE [LARGE SCALE GENOMIC DNA]</scope>
    <source>
        <strain evidence="4">cv. B73</strain>
    </source>
</reference>
<name>A0A804LZ05_MAIZE</name>
<evidence type="ECO:0008006" key="5">
    <source>
        <dbReference type="Google" id="ProtNLM"/>
    </source>
</evidence>
<reference evidence="3" key="2">
    <citation type="submission" date="2019-07" db="EMBL/GenBank/DDBJ databases">
        <authorList>
            <person name="Seetharam A."/>
            <person name="Woodhouse M."/>
            <person name="Cannon E."/>
        </authorList>
    </citation>
    <scope>NUCLEOTIDE SEQUENCE [LARGE SCALE GENOMIC DNA]</scope>
    <source>
        <strain evidence="3">cv. B73</strain>
    </source>
</reference>
<dbReference type="InterPro" id="IPR036514">
    <property type="entry name" value="SGNH_hydro_sf"/>
</dbReference>
<feature type="compositionally biased region" description="Basic residues" evidence="2">
    <location>
        <begin position="147"/>
        <end position="166"/>
    </location>
</feature>
<dbReference type="GO" id="GO:0016787">
    <property type="term" value="F:hydrolase activity"/>
    <property type="evidence" value="ECO:0007669"/>
    <property type="project" value="UniProtKB-KW"/>
</dbReference>
<keyword evidence="1" id="KW-0378">Hydrolase</keyword>
<dbReference type="Proteomes" id="UP000007305">
    <property type="component" value="Chromosome 1"/>
</dbReference>
<evidence type="ECO:0000256" key="1">
    <source>
        <dbReference type="ARBA" id="ARBA00022801"/>
    </source>
</evidence>
<proteinExistence type="predicted"/>
<dbReference type="InterPro" id="IPR051058">
    <property type="entry name" value="GDSL_Est/Lipase"/>
</dbReference>
<feature type="region of interest" description="Disordered" evidence="2">
    <location>
        <begin position="288"/>
        <end position="332"/>
    </location>
</feature>
<dbReference type="PANTHER" id="PTHR45648">
    <property type="entry name" value="GDSL LIPASE/ACYLHYDROLASE FAMILY PROTEIN (AFU_ORTHOLOGUE AFUA_4G14700)"/>
    <property type="match status" value="1"/>
</dbReference>
<feature type="compositionally biased region" description="Low complexity" evidence="2">
    <location>
        <begin position="317"/>
        <end position="332"/>
    </location>
</feature>
<dbReference type="EnsemblPlants" id="Zm00001eb046570_T002">
    <property type="protein sequence ID" value="Zm00001eb046570_P002"/>
    <property type="gene ID" value="Zm00001eb046570"/>
</dbReference>
<dbReference type="FunCoup" id="A0A804LZ05">
    <property type="interactions" value="48"/>
</dbReference>
<feature type="region of interest" description="Disordered" evidence="2">
    <location>
        <begin position="121"/>
        <end position="208"/>
    </location>
</feature>
<protein>
    <recommendedName>
        <fullName evidence="5">GDSL esterase/lipase</fullName>
    </recommendedName>
</protein>
<organism evidence="3 4">
    <name type="scientific">Zea mays</name>
    <name type="common">Maize</name>
    <dbReference type="NCBI Taxonomy" id="4577"/>
    <lineage>
        <taxon>Eukaryota</taxon>
        <taxon>Viridiplantae</taxon>
        <taxon>Streptophyta</taxon>
        <taxon>Embryophyta</taxon>
        <taxon>Tracheophyta</taxon>
        <taxon>Spermatophyta</taxon>
        <taxon>Magnoliopsida</taxon>
        <taxon>Liliopsida</taxon>
        <taxon>Poales</taxon>
        <taxon>Poaceae</taxon>
        <taxon>PACMAD clade</taxon>
        <taxon>Panicoideae</taxon>
        <taxon>Andropogonodae</taxon>
        <taxon>Andropogoneae</taxon>
        <taxon>Tripsacinae</taxon>
        <taxon>Zea</taxon>
    </lineage>
</organism>
<sequence>MPTLYKHTDPAWRCSCMTSARLFTCCCSRDRPSPTTRMRASSSSSLLLLLAAAAVGVLLQARPSECARAFFVFGDSLVDNGNNNYLMTTARADSPPYGIDYPTHRPTGRFSNGKNIPDIISTRAPRRRAHAAVPEPRAPRPEAAGRRQLRVGRRRDPQRHRLPVRGHHPDEPPAALLRRVPGQAKRAGGRGAGAPARAPLARAHHARRQRLRQQLLPRPLLPALPPVRAAGIRRLHRLRVQEDPHRTYTSPTACFCIITVCLCLYICVSSPLCTHAAPVRHGLPPRAGDGHGASGVRAGDPCAAQPQRRVRGGADARGGALQPAAGARPGPAQRALWRRHLHRGQRLPRPLRLRQRPGRLRLRHGQGRVLRTGPPQRPGPLHPALQPVRRPQQVRLLGRLPPHGARQPGHRQPVHVRLARLRQPHEPQHRLANGRRI</sequence>
<dbReference type="PANTHER" id="PTHR45648:SF160">
    <property type="entry name" value="GDSL-LIKE LIPASE_ACYLHYDROLASE FAMILY PROTEIN, EXPRESSED"/>
    <property type="match status" value="1"/>
</dbReference>
<gene>
    <name evidence="3" type="primary">LOC100217152</name>
</gene>
<dbReference type="Gramene" id="Zm00001eb046570_T002">
    <property type="protein sequence ID" value="Zm00001eb046570_P002"/>
    <property type="gene ID" value="Zm00001eb046570"/>
</dbReference>